<dbReference type="EMBL" id="VRLW01000001">
    <property type="protein sequence ID" value="KAA1258180.1"/>
    <property type="molecule type" value="Genomic_DNA"/>
</dbReference>
<reference evidence="9 10" key="1">
    <citation type="submission" date="2019-08" db="EMBL/GenBank/DDBJ databases">
        <title>Deep-cultivation of Planctomycetes and their phenomic and genomic characterization uncovers novel biology.</title>
        <authorList>
            <person name="Wiegand S."/>
            <person name="Jogler M."/>
            <person name="Boedeker C."/>
            <person name="Pinto D."/>
            <person name="Vollmers J."/>
            <person name="Rivas-Marin E."/>
            <person name="Kohn T."/>
            <person name="Peeters S.H."/>
            <person name="Heuer A."/>
            <person name="Rast P."/>
            <person name="Oberbeckmann S."/>
            <person name="Bunk B."/>
            <person name="Jeske O."/>
            <person name="Meyerdierks A."/>
            <person name="Storesund J.E."/>
            <person name="Kallscheuer N."/>
            <person name="Luecker S."/>
            <person name="Lage O.M."/>
            <person name="Pohl T."/>
            <person name="Merkel B.J."/>
            <person name="Hornburger P."/>
            <person name="Mueller R.-W."/>
            <person name="Bruemmer F."/>
            <person name="Labrenz M."/>
            <person name="Spormann A.M."/>
            <person name="Op Den Camp H."/>
            <person name="Overmann J."/>
            <person name="Amann R."/>
            <person name="Jetten M.S.M."/>
            <person name="Mascher T."/>
            <person name="Medema M.H."/>
            <person name="Devos D.P."/>
            <person name="Kaster A.-K."/>
            <person name="Ovreas L."/>
            <person name="Rohde M."/>
            <person name="Galperin M.Y."/>
            <person name="Jogler C."/>
        </authorList>
    </citation>
    <scope>NUCLEOTIDE SEQUENCE [LARGE SCALE GENOMIC DNA]</scope>
    <source>
        <strain evidence="9 10">LF1</strain>
    </source>
</reference>
<dbReference type="CDD" id="cd18793">
    <property type="entry name" value="SF2_C_SNF"/>
    <property type="match status" value="1"/>
</dbReference>
<keyword evidence="4" id="KW-0067">ATP-binding</keyword>
<keyword evidence="5" id="KW-0175">Coiled coil</keyword>
<evidence type="ECO:0000256" key="2">
    <source>
        <dbReference type="ARBA" id="ARBA00022801"/>
    </source>
</evidence>
<keyword evidence="1" id="KW-0547">Nucleotide-binding</keyword>
<evidence type="ECO:0000256" key="3">
    <source>
        <dbReference type="ARBA" id="ARBA00022806"/>
    </source>
</evidence>
<gene>
    <name evidence="9" type="primary">rapA_2</name>
    <name evidence="9" type="ORF">LF1_06960</name>
</gene>
<dbReference type="Gene3D" id="3.40.50.300">
    <property type="entry name" value="P-loop containing nucleotide triphosphate hydrolases"/>
    <property type="match status" value="1"/>
</dbReference>
<dbReference type="InterPro" id="IPR057342">
    <property type="entry name" value="DEXDc_RapA"/>
</dbReference>
<keyword evidence="10" id="KW-1185">Reference proteome</keyword>
<dbReference type="InterPro" id="IPR001650">
    <property type="entry name" value="Helicase_C-like"/>
</dbReference>
<sequence length="1094" mass="123469">MMASLVETSAENPRVGMMAIVRKRRAVISEVRPFDGDDGVVHLVRLEYKDSESPETEQLLWECEPHRELLSPAAVPLPSDRPMPPDEFDAVVRASRWSALSPYLDPDGDGPLDRMPVCSPFHGAVQVEDYQMVPLLKALRMPRINMMIADDVGLGKTIEAGLVLRELLIRRRIRRVLVLTPASLRVQWRDEMWDKFSLPMDVIDRDATQKLKRTIGIDANPWRSSARAITSYHYLKQPDVLEQFHSACQVSEDSPHLPWDLLIVDEVHNLMPSAMGEDSDLCKMLRLVAPYFEHRLFLTATPHNGRTRSFSGLLEMLDPVRFSQTDELKPAERKRIEQVVVRRLKRDINARTDPPKFSERKEPQAIPLSFSKKESQLITAVDEFRDEVRKIVAQSRGRRRMSGTFAIEILGKRLLSGPATFAESWYRCKLGLLEQDEADDGEMAAASRSVAEDTADDNESQQREASATTVIGAWLNHFADDLAAEIAAIDEAVQALGFPLPASAEDLELSSSRHTINPKADARFDVLIELIETQLQDDNGWDDEERLVVFTEYKTTLDYLLRRVREKFPDQQDNFLSLYGGMDDQQREQIKEQFNDPDSHVRVLIATDAASEGLNLQETARHLLHFDCPWNPARIEQRNGRLDRHGQARDVFTYHFISQENADLRFMSKLIHKVDQMREDLGAVGEILDEAMHRQMIKGETVDQQQLELRLESAKGQAEFEGDDSASTAEMDDDDASIDRLEALAAELDFDGDAEYELLDVAMGLGASRPQLGQPDAKGRCRILNPGLPMWSDTIDQTIRRGSTGGVVGALPYLAFTADPCLQQIGNRLVFRPPGNLQMMHLGHPLVAKAIGSLSRRRYPGPSAVSRWTVRTGEVPTGADAFVLLHLEELAVNGLRETFHHWIRTVTFTVAGGELSSALPHVPARQLRGASPTTDETLKDRAAEIFADIELDLLDAIAGLKTKLTDDLVGQLAIDSKQAIEQENKNFASRQGEVSTLIADNTLEKIEKEIKTLKRQRQEGRLFDSEDTLDEIDRNISKKKEEIERRTRHYEEVRSQLTRERERVINRLLPRRFSIDGDASVFPLAVEIRLVAGG</sequence>
<proteinExistence type="predicted"/>
<dbReference type="Gene3D" id="3.40.50.10810">
    <property type="entry name" value="Tandem AAA-ATPase domain"/>
    <property type="match status" value="1"/>
</dbReference>
<dbReference type="SUPFAM" id="SSF52540">
    <property type="entry name" value="P-loop containing nucleoside triphosphate hydrolases"/>
    <property type="match status" value="2"/>
</dbReference>
<evidence type="ECO:0000313" key="10">
    <source>
        <dbReference type="Proteomes" id="UP000322699"/>
    </source>
</evidence>
<dbReference type="InterPro" id="IPR049730">
    <property type="entry name" value="SNF2/RAD54-like_C"/>
</dbReference>
<feature type="region of interest" description="Disordered" evidence="6">
    <location>
        <begin position="441"/>
        <end position="463"/>
    </location>
</feature>
<dbReference type="SMART" id="SM00490">
    <property type="entry name" value="HELICc"/>
    <property type="match status" value="1"/>
</dbReference>
<dbReference type="Pfam" id="PF00271">
    <property type="entry name" value="Helicase_C"/>
    <property type="match status" value="1"/>
</dbReference>
<feature type="coiled-coil region" evidence="5">
    <location>
        <begin position="996"/>
        <end position="1060"/>
    </location>
</feature>
<keyword evidence="2 9" id="KW-0378">Hydrolase</keyword>
<evidence type="ECO:0000259" key="7">
    <source>
        <dbReference type="PROSITE" id="PS51192"/>
    </source>
</evidence>
<dbReference type="PROSITE" id="PS51192">
    <property type="entry name" value="HELICASE_ATP_BIND_1"/>
    <property type="match status" value="1"/>
</dbReference>
<dbReference type="OrthoDB" id="9814088at2"/>
<dbReference type="InterPro" id="IPR014001">
    <property type="entry name" value="Helicase_ATP-bd"/>
</dbReference>
<evidence type="ECO:0000256" key="1">
    <source>
        <dbReference type="ARBA" id="ARBA00022741"/>
    </source>
</evidence>
<dbReference type="GO" id="GO:0005524">
    <property type="term" value="F:ATP binding"/>
    <property type="evidence" value="ECO:0007669"/>
    <property type="project" value="UniProtKB-KW"/>
</dbReference>
<evidence type="ECO:0000313" key="9">
    <source>
        <dbReference type="EMBL" id="KAA1258180.1"/>
    </source>
</evidence>
<dbReference type="PANTHER" id="PTHR45766:SF6">
    <property type="entry name" value="SWI_SNF-RELATED MATRIX-ASSOCIATED ACTIN-DEPENDENT REGULATOR OF CHROMATIN SUBFAMILY A-LIKE PROTEIN 1"/>
    <property type="match status" value="1"/>
</dbReference>
<keyword evidence="3" id="KW-0347">Helicase</keyword>
<feature type="domain" description="Helicase ATP-binding" evidence="7">
    <location>
        <begin position="137"/>
        <end position="320"/>
    </location>
</feature>
<evidence type="ECO:0000256" key="5">
    <source>
        <dbReference type="SAM" id="Coils"/>
    </source>
</evidence>
<dbReference type="NCBIfam" id="NF038317">
    <property type="entry name" value="DISARM_DrmD"/>
    <property type="match status" value="1"/>
</dbReference>
<accession>A0A5B1CF13</accession>
<dbReference type="AlphaFoldDB" id="A0A5B1CF13"/>
<name>A0A5B1CF13_9BACT</name>
<dbReference type="PANTHER" id="PTHR45766">
    <property type="entry name" value="DNA ANNEALING HELICASE AND ENDONUCLEASE ZRANB3 FAMILY MEMBER"/>
    <property type="match status" value="1"/>
</dbReference>
<dbReference type="GO" id="GO:0016787">
    <property type="term" value="F:hydrolase activity"/>
    <property type="evidence" value="ECO:0007669"/>
    <property type="project" value="UniProtKB-KW"/>
</dbReference>
<dbReference type="GO" id="GO:0004386">
    <property type="term" value="F:helicase activity"/>
    <property type="evidence" value="ECO:0007669"/>
    <property type="project" value="UniProtKB-KW"/>
</dbReference>
<dbReference type="Pfam" id="PF00176">
    <property type="entry name" value="SNF2-rel_dom"/>
    <property type="match status" value="1"/>
</dbReference>
<dbReference type="InterPro" id="IPR027417">
    <property type="entry name" value="P-loop_NTPase"/>
</dbReference>
<dbReference type="InterPro" id="IPR000330">
    <property type="entry name" value="SNF2_N"/>
</dbReference>
<dbReference type="SMART" id="SM00487">
    <property type="entry name" value="DEXDc"/>
    <property type="match status" value="1"/>
</dbReference>
<evidence type="ECO:0000256" key="6">
    <source>
        <dbReference type="SAM" id="MobiDB-lite"/>
    </source>
</evidence>
<organism evidence="9 10">
    <name type="scientific">Rubripirellula obstinata</name>
    <dbReference type="NCBI Taxonomy" id="406547"/>
    <lineage>
        <taxon>Bacteria</taxon>
        <taxon>Pseudomonadati</taxon>
        <taxon>Planctomycetota</taxon>
        <taxon>Planctomycetia</taxon>
        <taxon>Pirellulales</taxon>
        <taxon>Pirellulaceae</taxon>
        <taxon>Rubripirellula</taxon>
    </lineage>
</organism>
<feature type="domain" description="Helicase C-terminal" evidence="8">
    <location>
        <begin position="523"/>
        <end position="696"/>
    </location>
</feature>
<dbReference type="Proteomes" id="UP000322699">
    <property type="component" value="Unassembled WGS sequence"/>
</dbReference>
<evidence type="ECO:0000256" key="4">
    <source>
        <dbReference type="ARBA" id="ARBA00022840"/>
    </source>
</evidence>
<dbReference type="CDD" id="cd18011">
    <property type="entry name" value="DEXDc_RapA"/>
    <property type="match status" value="1"/>
</dbReference>
<evidence type="ECO:0000259" key="8">
    <source>
        <dbReference type="PROSITE" id="PS51194"/>
    </source>
</evidence>
<comment type="caution">
    <text evidence="9">The sequence shown here is derived from an EMBL/GenBank/DDBJ whole genome shotgun (WGS) entry which is preliminary data.</text>
</comment>
<dbReference type="PROSITE" id="PS51194">
    <property type="entry name" value="HELICASE_CTER"/>
    <property type="match status" value="1"/>
</dbReference>
<dbReference type="RefSeq" id="WP_084422325.1">
    <property type="nucleotide sequence ID" value="NZ_LWSK01000007.1"/>
</dbReference>
<dbReference type="InterPro" id="IPR038718">
    <property type="entry name" value="SNF2-like_sf"/>
</dbReference>
<protein>
    <submittedName>
        <fullName evidence="9">RNA polymerase-associated protein RapA</fullName>
        <ecNumber evidence="9">3.6.4.-</ecNumber>
    </submittedName>
</protein>
<dbReference type="EC" id="3.6.4.-" evidence="9"/>